<organism evidence="1 2">
    <name type="scientific">Mycobacterium phage SWU2</name>
    <dbReference type="NCBI Taxonomy" id="2077150"/>
    <lineage>
        <taxon>Viruses</taxon>
        <taxon>Duplodnaviria</taxon>
        <taxon>Heunggongvirae</taxon>
        <taxon>Uroviricota</taxon>
        <taxon>Caudoviricetes</taxon>
        <taxon>Timshelvirus</taxon>
        <taxon>Timshelvirus SWU2</taxon>
    </lineage>
</organism>
<sequence>MTMNTYRTSVDLDGDTYTYVEMGPVPGMPLWHHLSQPSRWPFPKEQAAFRFAETAKGSHPQRDVVVITPDRKRFVL</sequence>
<protein>
    <submittedName>
        <fullName evidence="1">Uncharacterized protein</fullName>
    </submittedName>
</protein>
<accession>A0A2K9VI43</accession>
<evidence type="ECO:0000313" key="2">
    <source>
        <dbReference type="Proteomes" id="UP000240744"/>
    </source>
</evidence>
<keyword evidence="2" id="KW-1185">Reference proteome</keyword>
<reference evidence="1" key="1">
    <citation type="submission" date="2018-04" db="EMBL/GenBank/DDBJ databases">
        <title>Biology of a Novel Mycobacteriophage, SWU2, Isolated from Chinese Soil.</title>
        <authorList>
            <person name="Li C."/>
            <person name="Gu Y."/>
        </authorList>
    </citation>
    <scope>NUCLEOTIDE SEQUENCE</scope>
</reference>
<proteinExistence type="predicted"/>
<evidence type="ECO:0000313" key="1">
    <source>
        <dbReference type="EMBL" id="AUV62026.1"/>
    </source>
</evidence>
<dbReference type="Proteomes" id="UP000240744">
    <property type="component" value="Segment"/>
</dbReference>
<gene>
    <name evidence="1" type="ORF">JX_gp67</name>
</gene>
<name>A0A2K9VI43_9CAUD</name>
<dbReference type="EMBL" id="MG793454">
    <property type="protein sequence ID" value="AUV62026.1"/>
    <property type="molecule type" value="Genomic_DNA"/>
</dbReference>